<dbReference type="Gene3D" id="3.30.70.120">
    <property type="match status" value="1"/>
</dbReference>
<evidence type="ECO:0000313" key="3">
    <source>
        <dbReference type="Proteomes" id="UP000034956"/>
    </source>
</evidence>
<reference evidence="2 3" key="1">
    <citation type="journal article" date="2015" name="Nature">
        <title>rRNA introns, odd ribosomes, and small enigmatic genomes across a large radiation of phyla.</title>
        <authorList>
            <person name="Brown C.T."/>
            <person name="Hug L.A."/>
            <person name="Thomas B.C."/>
            <person name="Sharon I."/>
            <person name="Castelle C.J."/>
            <person name="Singh A."/>
            <person name="Wilkins M.J."/>
            <person name="Williams K.H."/>
            <person name="Banfield J.F."/>
        </authorList>
    </citation>
    <scope>NUCLEOTIDE SEQUENCE [LARGE SCALE GENOMIC DNA]</scope>
</reference>
<dbReference type="SUPFAM" id="SSF54913">
    <property type="entry name" value="GlnB-like"/>
    <property type="match status" value="1"/>
</dbReference>
<sequence>MILIYTTCPNMDEAKRIGKVIINRRLASAVNAWPAHSAFCWKDECREGEGAVVLIRTLEKKLQEIEDLLAAELKGGIPCIASFNVYRINRPYKELMAETVR</sequence>
<protein>
    <submittedName>
        <fullName evidence="2">CutA1 divalent ion tolerance protein</fullName>
    </submittedName>
</protein>
<dbReference type="Proteomes" id="UP000034956">
    <property type="component" value="Unassembled WGS sequence"/>
</dbReference>
<gene>
    <name evidence="2" type="ORF">UY23_C0005G0053</name>
</gene>
<dbReference type="PANTHER" id="PTHR23419">
    <property type="entry name" value="DIVALENT CATION TOLERANCE CUTA-RELATED"/>
    <property type="match status" value="1"/>
</dbReference>
<dbReference type="AlphaFoldDB" id="A0A0G1UA02"/>
<evidence type="ECO:0000313" key="2">
    <source>
        <dbReference type="EMBL" id="KKU90957.1"/>
    </source>
</evidence>
<dbReference type="Pfam" id="PF03091">
    <property type="entry name" value="CutA1"/>
    <property type="match status" value="1"/>
</dbReference>
<dbReference type="InterPro" id="IPR015867">
    <property type="entry name" value="N-reg_PII/ATP_PRibTrfase_C"/>
</dbReference>
<dbReference type="InterPro" id="IPR011322">
    <property type="entry name" value="N-reg_PII-like_a/b"/>
</dbReference>
<accession>A0A0G1UA02</accession>
<name>A0A0G1UA02_9BACT</name>
<proteinExistence type="inferred from homology"/>
<dbReference type="GO" id="GO:0010038">
    <property type="term" value="P:response to metal ion"/>
    <property type="evidence" value="ECO:0007669"/>
    <property type="project" value="InterPro"/>
</dbReference>
<comment type="caution">
    <text evidence="2">The sequence shown here is derived from an EMBL/GenBank/DDBJ whole genome shotgun (WGS) entry which is preliminary data.</text>
</comment>
<dbReference type="InterPro" id="IPR004323">
    <property type="entry name" value="Ion_tolerance_CutA"/>
</dbReference>
<organism evidence="2 3">
    <name type="scientific">Candidatus Jorgensenbacteria bacterium GW2011_GWA1_48_11</name>
    <dbReference type="NCBI Taxonomy" id="1618660"/>
    <lineage>
        <taxon>Bacteria</taxon>
        <taxon>Candidatus Joergenseniibacteriota</taxon>
    </lineage>
</organism>
<dbReference type="PANTHER" id="PTHR23419:SF8">
    <property type="entry name" value="FI09726P"/>
    <property type="match status" value="1"/>
</dbReference>
<dbReference type="GO" id="GO:0005507">
    <property type="term" value="F:copper ion binding"/>
    <property type="evidence" value="ECO:0007669"/>
    <property type="project" value="TreeGrafter"/>
</dbReference>
<comment type="similarity">
    <text evidence="1">Belongs to the CutA family.</text>
</comment>
<dbReference type="EMBL" id="LCPF01000005">
    <property type="protein sequence ID" value="KKU90957.1"/>
    <property type="molecule type" value="Genomic_DNA"/>
</dbReference>
<evidence type="ECO:0000256" key="1">
    <source>
        <dbReference type="ARBA" id="ARBA00010169"/>
    </source>
</evidence>